<dbReference type="AlphaFoldDB" id="A0AAV1C231"/>
<gene>
    <name evidence="3" type="ORF">OLC1_LOCUS2022</name>
</gene>
<dbReference type="GO" id="GO:0051537">
    <property type="term" value="F:2 iron, 2 sulfur cluster binding"/>
    <property type="evidence" value="ECO:0007669"/>
    <property type="project" value="TreeGrafter"/>
</dbReference>
<evidence type="ECO:0000313" key="4">
    <source>
        <dbReference type="Proteomes" id="UP001161247"/>
    </source>
</evidence>
<dbReference type="PANTHER" id="PTHR10072">
    <property type="entry name" value="IRON-SULFUR CLUSTER ASSEMBLY PROTEIN"/>
    <property type="match status" value="1"/>
</dbReference>
<dbReference type="InterPro" id="IPR035903">
    <property type="entry name" value="HesB-like_dom_sf"/>
</dbReference>
<dbReference type="Gene3D" id="2.60.300.12">
    <property type="entry name" value="HesB-like domain"/>
    <property type="match status" value="1"/>
</dbReference>
<dbReference type="EMBL" id="OX459118">
    <property type="protein sequence ID" value="CAI9089734.1"/>
    <property type="molecule type" value="Genomic_DNA"/>
</dbReference>
<name>A0AAV1C231_OLDCO</name>
<organism evidence="3 4">
    <name type="scientific">Oldenlandia corymbosa var. corymbosa</name>
    <dbReference type="NCBI Taxonomy" id="529605"/>
    <lineage>
        <taxon>Eukaryota</taxon>
        <taxon>Viridiplantae</taxon>
        <taxon>Streptophyta</taxon>
        <taxon>Embryophyta</taxon>
        <taxon>Tracheophyta</taxon>
        <taxon>Spermatophyta</taxon>
        <taxon>Magnoliopsida</taxon>
        <taxon>eudicotyledons</taxon>
        <taxon>Gunneridae</taxon>
        <taxon>Pentapetalae</taxon>
        <taxon>asterids</taxon>
        <taxon>lamiids</taxon>
        <taxon>Gentianales</taxon>
        <taxon>Rubiaceae</taxon>
        <taxon>Rubioideae</taxon>
        <taxon>Spermacoceae</taxon>
        <taxon>Hedyotis-Oldenlandia complex</taxon>
        <taxon>Oldenlandia</taxon>
    </lineage>
</organism>
<dbReference type="Proteomes" id="UP001161247">
    <property type="component" value="Chromosome 1"/>
</dbReference>
<protein>
    <submittedName>
        <fullName evidence="3">OLC1v1024366C1</fullName>
    </submittedName>
</protein>
<evidence type="ECO:0000256" key="1">
    <source>
        <dbReference type="ARBA" id="ARBA00006718"/>
    </source>
</evidence>
<comment type="similarity">
    <text evidence="1">Belongs to the HesB/IscA family.</text>
</comment>
<evidence type="ECO:0000313" key="3">
    <source>
        <dbReference type="EMBL" id="CAI9089734.1"/>
    </source>
</evidence>
<proteinExistence type="inferred from homology"/>
<feature type="domain" description="Core" evidence="2">
    <location>
        <begin position="10"/>
        <end position="109"/>
    </location>
</feature>
<dbReference type="Pfam" id="PF01521">
    <property type="entry name" value="Fe-S_biosyn"/>
    <property type="match status" value="1"/>
</dbReference>
<dbReference type="InterPro" id="IPR017870">
    <property type="entry name" value="FeS_cluster_insertion_CS"/>
</dbReference>
<dbReference type="NCBIfam" id="TIGR00049">
    <property type="entry name" value="iron-sulfur cluster assembly accessory protein"/>
    <property type="match status" value="1"/>
</dbReference>
<accession>A0AAV1C231</accession>
<evidence type="ECO:0000259" key="2">
    <source>
        <dbReference type="Pfam" id="PF01521"/>
    </source>
</evidence>
<sequence>MAVHLRKQILTLTEAAASKIRHQLEQSQRTFLRFRVKPRGCSGLMYSFELADEKGKLDEVVEDKGVKILVDSKTMMHVIGTKMHFVNDNVRARFIFENPNVTGLCGCGESFLTTSKEGAANREGAAAKCSYSGSNLGTK</sequence>
<reference evidence="3" key="1">
    <citation type="submission" date="2023-03" db="EMBL/GenBank/DDBJ databases">
        <authorList>
            <person name="Julca I."/>
        </authorList>
    </citation>
    <scope>NUCLEOTIDE SEQUENCE</scope>
</reference>
<dbReference type="InterPro" id="IPR050322">
    <property type="entry name" value="Fe-S_cluster_asmbl/transfer"/>
</dbReference>
<dbReference type="InterPro" id="IPR000361">
    <property type="entry name" value="ATAP_core_dom"/>
</dbReference>
<dbReference type="GO" id="GO:0005739">
    <property type="term" value="C:mitochondrion"/>
    <property type="evidence" value="ECO:0007669"/>
    <property type="project" value="TreeGrafter"/>
</dbReference>
<dbReference type="GO" id="GO:0016226">
    <property type="term" value="P:iron-sulfur cluster assembly"/>
    <property type="evidence" value="ECO:0007669"/>
    <property type="project" value="InterPro"/>
</dbReference>
<keyword evidence="4" id="KW-1185">Reference proteome</keyword>
<dbReference type="SUPFAM" id="SSF89360">
    <property type="entry name" value="HesB-like domain"/>
    <property type="match status" value="1"/>
</dbReference>
<dbReference type="InterPro" id="IPR016092">
    <property type="entry name" value="ATAP"/>
</dbReference>
<dbReference type="PROSITE" id="PS01152">
    <property type="entry name" value="HESB"/>
    <property type="match status" value="1"/>
</dbReference>
<dbReference type="PANTHER" id="PTHR10072:SF41">
    <property type="entry name" value="IRON-SULFUR CLUSTER ASSEMBLY 1 HOMOLOG, MITOCHONDRIAL"/>
    <property type="match status" value="1"/>
</dbReference>